<dbReference type="RefSeq" id="WP_286345681.1">
    <property type="nucleotide sequence ID" value="NZ_AP027732.1"/>
</dbReference>
<evidence type="ECO:0000313" key="2">
    <source>
        <dbReference type="Proteomes" id="UP001321486"/>
    </source>
</evidence>
<dbReference type="Proteomes" id="UP001321486">
    <property type="component" value="Chromosome"/>
</dbReference>
<gene>
    <name evidence="1" type="ORF">GCM10025867_09920</name>
</gene>
<reference evidence="2" key="1">
    <citation type="journal article" date="2019" name="Int. J. Syst. Evol. Microbiol.">
        <title>The Global Catalogue of Microorganisms (GCM) 10K type strain sequencing project: providing services to taxonomists for standard genome sequencing and annotation.</title>
        <authorList>
            <consortium name="The Broad Institute Genomics Platform"/>
            <consortium name="The Broad Institute Genome Sequencing Center for Infectious Disease"/>
            <person name="Wu L."/>
            <person name="Ma J."/>
        </authorList>
    </citation>
    <scope>NUCLEOTIDE SEQUENCE [LARGE SCALE GENOMIC DNA]</scope>
    <source>
        <strain evidence="2">NBRC 108728</strain>
    </source>
</reference>
<dbReference type="EMBL" id="AP027732">
    <property type="protein sequence ID" value="BDZ48751.1"/>
    <property type="molecule type" value="Genomic_DNA"/>
</dbReference>
<accession>A0ABM8GK36</accession>
<evidence type="ECO:0000313" key="1">
    <source>
        <dbReference type="EMBL" id="BDZ48751.1"/>
    </source>
</evidence>
<sequence length="164" mass="16835">MTLASPRVAPLRLLETGVRRLAGSEEAPVVVLPDLPVDVLDALAPLLARRRDVYVLDEQAAGPVAVLTDAVSVWAGSSAVVLVGGPLAAEIAALLPVEALVVVGPGSVDAGATRPVLLIRTGVDPGDERVAASGHPVETAHLVDAFLRDPHRRPAPGRPGRACP</sequence>
<proteinExistence type="predicted"/>
<keyword evidence="2" id="KW-1185">Reference proteome</keyword>
<name>A0ABM8GK36_9MICO</name>
<organism evidence="1 2">
    <name type="scientific">Frondihabitans sucicola</name>
    <dbReference type="NCBI Taxonomy" id="1268041"/>
    <lineage>
        <taxon>Bacteria</taxon>
        <taxon>Bacillati</taxon>
        <taxon>Actinomycetota</taxon>
        <taxon>Actinomycetes</taxon>
        <taxon>Micrococcales</taxon>
        <taxon>Microbacteriaceae</taxon>
        <taxon>Frondihabitans</taxon>
    </lineage>
</organism>
<protein>
    <submittedName>
        <fullName evidence="1">Uncharacterized protein</fullName>
    </submittedName>
</protein>